<evidence type="ECO:0000259" key="5">
    <source>
        <dbReference type="Pfam" id="PF08386"/>
    </source>
</evidence>
<feature type="signal peptide" evidence="4">
    <location>
        <begin position="1"/>
        <end position="20"/>
    </location>
</feature>
<keyword evidence="7" id="KW-1185">Reference proteome</keyword>
<dbReference type="InterPro" id="IPR029058">
    <property type="entry name" value="AB_hydrolase_fold"/>
</dbReference>
<dbReference type="EMBL" id="JAVFKD010000004">
    <property type="protein sequence ID" value="KAK5994926.1"/>
    <property type="molecule type" value="Genomic_DNA"/>
</dbReference>
<dbReference type="InterPro" id="IPR051601">
    <property type="entry name" value="Serine_prot/Carboxylest_S33"/>
</dbReference>
<feature type="domain" description="Peptidase S33 tripeptidyl aminopeptidase-like C-terminal" evidence="5">
    <location>
        <begin position="428"/>
        <end position="513"/>
    </location>
</feature>
<evidence type="ECO:0000256" key="2">
    <source>
        <dbReference type="ARBA" id="ARBA00022801"/>
    </source>
</evidence>
<name>A0ABR0ST61_9HYPO</name>
<dbReference type="PANTHER" id="PTHR43248:SF25">
    <property type="entry name" value="AB HYDROLASE-1 DOMAIN-CONTAINING PROTEIN-RELATED"/>
    <property type="match status" value="1"/>
</dbReference>
<dbReference type="Gene3D" id="3.40.50.1820">
    <property type="entry name" value="alpha/beta hydrolase"/>
    <property type="match status" value="1"/>
</dbReference>
<evidence type="ECO:0000256" key="3">
    <source>
        <dbReference type="SAM" id="MobiDB-lite"/>
    </source>
</evidence>
<reference evidence="6 7" key="1">
    <citation type="submission" date="2024-01" db="EMBL/GenBank/DDBJ databases">
        <title>Complete genome of Cladobotryum mycophilum ATHUM6906.</title>
        <authorList>
            <person name="Christinaki A.C."/>
            <person name="Myridakis A.I."/>
            <person name="Kouvelis V.N."/>
        </authorList>
    </citation>
    <scope>NUCLEOTIDE SEQUENCE [LARGE SCALE GENOMIC DNA]</scope>
    <source>
        <strain evidence="6 7">ATHUM6906</strain>
    </source>
</reference>
<organism evidence="6 7">
    <name type="scientific">Cladobotryum mycophilum</name>
    <dbReference type="NCBI Taxonomy" id="491253"/>
    <lineage>
        <taxon>Eukaryota</taxon>
        <taxon>Fungi</taxon>
        <taxon>Dikarya</taxon>
        <taxon>Ascomycota</taxon>
        <taxon>Pezizomycotina</taxon>
        <taxon>Sordariomycetes</taxon>
        <taxon>Hypocreomycetidae</taxon>
        <taxon>Hypocreales</taxon>
        <taxon>Hypocreaceae</taxon>
        <taxon>Cladobotryum</taxon>
    </lineage>
</organism>
<protein>
    <submittedName>
        <fullName evidence="6">Serine protease Hip1-like protein</fullName>
    </submittedName>
</protein>
<dbReference type="PANTHER" id="PTHR43248">
    <property type="entry name" value="2-SUCCINYL-6-HYDROXY-2,4-CYCLOHEXADIENE-1-CARBOXYLATE SYNTHASE"/>
    <property type="match status" value="1"/>
</dbReference>
<feature type="chain" id="PRO_5046499114" evidence="4">
    <location>
        <begin position="21"/>
        <end position="557"/>
    </location>
</feature>
<evidence type="ECO:0000256" key="4">
    <source>
        <dbReference type="SAM" id="SignalP"/>
    </source>
</evidence>
<accession>A0ABR0ST61</accession>
<keyword evidence="4" id="KW-0732">Signal</keyword>
<keyword evidence="2" id="KW-0378">Hydrolase</keyword>
<proteinExistence type="inferred from homology"/>
<sequence>MRRYHQILLASAATLQVASATATFNWDTITPSRDLVYHDCFDGFKCARLAVPLDWTNESDNRTTAIAITKLPAVVSDDDPAFGGTMMTNPGGPGASGVEFVKAFGKSMQGVVDRSGKHFEMFSWDPRGIGQTTPRSDCFNADVAARNALTFELRGNGALDLGLNTLEYGLGMNDALAEQCEESDDGHQVMAFVNTRSVVRDMVEMLDKIDELRKGKSHKRSDDKDVPRLQYWGFSYGTILGNYFASLYPGRVGRIILDGVDNADDYAKGTGWLTNLVDTDKIFDAFWDGCFKAGSSVCALASKNETAEDAKSHFWSWVESLDKRPIRTKSPNGSVMVLKGSDIRVAVAHTLYQPSPGFKQLAGILASAMNGNATLLTQGLLGEGELPGLHNDQHPPEAVSAVACSDGDDVTGKDASFWDNPTGPSRDPSPPPADPKIVADRPAAPLLFLNSRLDPVTPLSAARAMAKGHPGSAVVVQESMGHTALINGPSKCTWDIVSEYLSSGNVPKTETVCETSCGPWDDNCDPFQLPGEKSLATRGLLSRARSFSGRRVPFGLL</sequence>
<feature type="region of interest" description="Disordered" evidence="3">
    <location>
        <begin position="404"/>
        <end position="436"/>
    </location>
</feature>
<evidence type="ECO:0000313" key="7">
    <source>
        <dbReference type="Proteomes" id="UP001338125"/>
    </source>
</evidence>
<dbReference type="Proteomes" id="UP001338125">
    <property type="component" value="Unassembled WGS sequence"/>
</dbReference>
<dbReference type="InterPro" id="IPR013595">
    <property type="entry name" value="Pept_S33_TAP-like_C"/>
</dbReference>
<dbReference type="SUPFAM" id="SSF53474">
    <property type="entry name" value="alpha/beta-Hydrolases"/>
    <property type="match status" value="1"/>
</dbReference>
<comment type="caution">
    <text evidence="6">The sequence shown here is derived from an EMBL/GenBank/DDBJ whole genome shotgun (WGS) entry which is preliminary data.</text>
</comment>
<evidence type="ECO:0000313" key="6">
    <source>
        <dbReference type="EMBL" id="KAK5994926.1"/>
    </source>
</evidence>
<dbReference type="Pfam" id="PF08386">
    <property type="entry name" value="Abhydrolase_4"/>
    <property type="match status" value="1"/>
</dbReference>
<comment type="similarity">
    <text evidence="1">Belongs to the peptidase S33 family.</text>
</comment>
<gene>
    <name evidence="6" type="ORF">PT974_03315</name>
</gene>
<evidence type="ECO:0000256" key="1">
    <source>
        <dbReference type="ARBA" id="ARBA00010088"/>
    </source>
</evidence>